<dbReference type="EMBL" id="BAAAGX010000046">
    <property type="protein sequence ID" value="GAA0282464.1"/>
    <property type="molecule type" value="Genomic_DNA"/>
</dbReference>
<dbReference type="Pfam" id="PF13469">
    <property type="entry name" value="Sulfotransfer_3"/>
    <property type="match status" value="1"/>
</dbReference>
<reference evidence="3" key="1">
    <citation type="journal article" date="2019" name="Int. J. Syst. Evol. Microbiol.">
        <title>The Global Catalogue of Microorganisms (GCM) 10K type strain sequencing project: providing services to taxonomists for standard genome sequencing and annotation.</title>
        <authorList>
            <consortium name="The Broad Institute Genomics Platform"/>
            <consortium name="The Broad Institute Genome Sequencing Center for Infectious Disease"/>
            <person name="Wu L."/>
            <person name="Ma J."/>
        </authorList>
    </citation>
    <scope>NUCLEOTIDE SEQUENCE [LARGE SCALE GENOMIC DNA]</scope>
    <source>
        <strain evidence="3">JCM 10425</strain>
    </source>
</reference>
<keyword evidence="3" id="KW-1185">Reference proteome</keyword>
<dbReference type="RefSeq" id="WP_344654465.1">
    <property type="nucleotide sequence ID" value="NZ_BAAAGX010000046.1"/>
</dbReference>
<dbReference type="SUPFAM" id="SSF52540">
    <property type="entry name" value="P-loop containing nucleoside triphosphate hydrolases"/>
    <property type="match status" value="1"/>
</dbReference>
<protein>
    <recommendedName>
        <fullName evidence="4">Sulfotransferase</fullName>
    </recommendedName>
</protein>
<proteinExistence type="predicted"/>
<dbReference type="InterPro" id="IPR037359">
    <property type="entry name" value="NST/OST"/>
</dbReference>
<evidence type="ECO:0000256" key="1">
    <source>
        <dbReference type="ARBA" id="ARBA00022679"/>
    </source>
</evidence>
<comment type="caution">
    <text evidence="2">The sequence shown here is derived from an EMBL/GenBank/DDBJ whole genome shotgun (WGS) entry which is preliminary data.</text>
</comment>
<evidence type="ECO:0008006" key="4">
    <source>
        <dbReference type="Google" id="ProtNLM"/>
    </source>
</evidence>
<dbReference type="PANTHER" id="PTHR10605">
    <property type="entry name" value="HEPARAN SULFATE SULFOTRANSFERASE"/>
    <property type="match status" value="1"/>
</dbReference>
<sequence>MTLPDFLVIGVPKAGTTALHAALVRHPDLYLSAVKEPKYFLSDGPPPAQGGPGDAQTYQEHVWRRADYEALFAPAPPGTLTGEATPFYLYDLDAQARIKRAVPDAKLIVVLRNPVDRAHSNWYHLWAAGLEPERSFVAACDAEPARRAAGWAHFWHYLGQGRYGEQLQHLFTLFDREQVLLMRYRDLRDTPVEALDRVCAFLGVRTGLLGAVPSENVTPYVPDTPLNTVLRTALRVGGTFGQHFPVPLRLAARGPLLTALHRQKGPRPRLTADERATILPWFTEDIALLEKVTEESFQDWLDLENPPEHHRRR</sequence>
<dbReference type="PANTHER" id="PTHR10605:SF56">
    <property type="entry name" value="BIFUNCTIONAL HEPARAN SULFATE N-DEACETYLASE_N-SULFOTRANSFERASE"/>
    <property type="match status" value="1"/>
</dbReference>
<dbReference type="InterPro" id="IPR027417">
    <property type="entry name" value="P-loop_NTPase"/>
</dbReference>
<gene>
    <name evidence="2" type="ORF">GCM10009539_83060</name>
</gene>
<organism evidence="2 3">
    <name type="scientific">Cryptosporangium japonicum</name>
    <dbReference type="NCBI Taxonomy" id="80872"/>
    <lineage>
        <taxon>Bacteria</taxon>
        <taxon>Bacillati</taxon>
        <taxon>Actinomycetota</taxon>
        <taxon>Actinomycetes</taxon>
        <taxon>Cryptosporangiales</taxon>
        <taxon>Cryptosporangiaceae</taxon>
        <taxon>Cryptosporangium</taxon>
    </lineage>
</organism>
<keyword evidence="1" id="KW-0808">Transferase</keyword>
<name>A0ABP3EWV2_9ACTN</name>
<evidence type="ECO:0000313" key="3">
    <source>
        <dbReference type="Proteomes" id="UP001500967"/>
    </source>
</evidence>
<dbReference type="Proteomes" id="UP001500967">
    <property type="component" value="Unassembled WGS sequence"/>
</dbReference>
<accession>A0ABP3EWV2</accession>
<evidence type="ECO:0000313" key="2">
    <source>
        <dbReference type="EMBL" id="GAA0282464.1"/>
    </source>
</evidence>
<dbReference type="Gene3D" id="3.40.50.300">
    <property type="entry name" value="P-loop containing nucleotide triphosphate hydrolases"/>
    <property type="match status" value="1"/>
</dbReference>